<feature type="domain" description="NADH:quinone oxidoreductase/Mrp antiporter transmembrane" evidence="9">
    <location>
        <begin position="145"/>
        <end position="431"/>
    </location>
</feature>
<keyword evidence="3 7" id="KW-0812">Transmembrane</keyword>
<proteinExistence type="predicted"/>
<dbReference type="PRINTS" id="PR01437">
    <property type="entry name" value="NUOXDRDTASE4"/>
</dbReference>
<feature type="transmembrane region" description="Helical" evidence="8">
    <location>
        <begin position="260"/>
        <end position="282"/>
    </location>
</feature>
<dbReference type="PANTHER" id="PTHR42682:SF3">
    <property type="entry name" value="FORMATE HYDROGENLYASE SUBUNIT 3-RELATED"/>
    <property type="match status" value="1"/>
</dbReference>
<feature type="transmembrane region" description="Helical" evidence="8">
    <location>
        <begin position="226"/>
        <end position="248"/>
    </location>
</feature>
<evidence type="ECO:0000313" key="10">
    <source>
        <dbReference type="EMBL" id="MDP9923979.1"/>
    </source>
</evidence>
<dbReference type="AlphaFoldDB" id="A0AAW8DXK6"/>
<evidence type="ECO:0000256" key="5">
    <source>
        <dbReference type="ARBA" id="ARBA00023002"/>
    </source>
</evidence>
<reference evidence="10" key="1">
    <citation type="submission" date="2023-07" db="EMBL/GenBank/DDBJ databases">
        <title>Sorghum-associated microbial communities from plants grown in Nebraska, USA.</title>
        <authorList>
            <person name="Schachtman D."/>
        </authorList>
    </citation>
    <scope>NUCLEOTIDE SEQUENCE</scope>
    <source>
        <strain evidence="10">DS2795</strain>
    </source>
</reference>
<feature type="transmembrane region" description="Helical" evidence="8">
    <location>
        <begin position="125"/>
        <end position="143"/>
    </location>
</feature>
<keyword evidence="5 10" id="KW-0560">Oxidoreductase</keyword>
<evidence type="ECO:0000256" key="1">
    <source>
        <dbReference type="ARBA" id="ARBA00004651"/>
    </source>
</evidence>
<dbReference type="PANTHER" id="PTHR42682">
    <property type="entry name" value="HYDROGENASE-4 COMPONENT F"/>
    <property type="match status" value="1"/>
</dbReference>
<feature type="transmembrane region" description="Helical" evidence="8">
    <location>
        <begin position="92"/>
        <end position="113"/>
    </location>
</feature>
<dbReference type="EC" id="1.-.-.-" evidence="10"/>
<feature type="transmembrane region" description="Helical" evidence="8">
    <location>
        <begin position="48"/>
        <end position="72"/>
    </location>
</feature>
<feature type="transmembrane region" description="Helical" evidence="8">
    <location>
        <begin position="149"/>
        <end position="168"/>
    </location>
</feature>
<keyword evidence="6 8" id="KW-0472">Membrane</keyword>
<dbReference type="Proteomes" id="UP001244295">
    <property type="component" value="Unassembled WGS sequence"/>
</dbReference>
<feature type="transmembrane region" description="Helical" evidence="8">
    <location>
        <begin position="288"/>
        <end position="309"/>
    </location>
</feature>
<protein>
    <submittedName>
        <fullName evidence="10">Hydrogenase-4 component B</fullName>
        <ecNumber evidence="10">1.-.-.-</ecNumber>
    </submittedName>
</protein>
<evidence type="ECO:0000259" key="9">
    <source>
        <dbReference type="Pfam" id="PF00361"/>
    </source>
</evidence>
<evidence type="ECO:0000313" key="11">
    <source>
        <dbReference type="Proteomes" id="UP001244295"/>
    </source>
</evidence>
<evidence type="ECO:0000256" key="7">
    <source>
        <dbReference type="RuleBase" id="RU000320"/>
    </source>
</evidence>
<feature type="transmembrane region" description="Helical" evidence="8">
    <location>
        <begin position="180"/>
        <end position="201"/>
    </location>
</feature>
<feature type="transmembrane region" description="Helical" evidence="8">
    <location>
        <begin position="15"/>
        <end position="36"/>
    </location>
</feature>
<accession>A0AAW8DXK6</accession>
<feature type="transmembrane region" description="Helical" evidence="8">
    <location>
        <begin position="659"/>
        <end position="677"/>
    </location>
</feature>
<dbReference type="RefSeq" id="WP_307692808.1">
    <property type="nucleotide sequence ID" value="NZ_JAUSRS010000005.1"/>
</dbReference>
<dbReference type="GO" id="GO:0042773">
    <property type="term" value="P:ATP synthesis coupled electron transport"/>
    <property type="evidence" value="ECO:0007669"/>
    <property type="project" value="InterPro"/>
</dbReference>
<dbReference type="GO" id="GO:0016491">
    <property type="term" value="F:oxidoreductase activity"/>
    <property type="evidence" value="ECO:0007669"/>
    <property type="project" value="UniProtKB-KW"/>
</dbReference>
<comment type="subcellular location">
    <subcellularLocation>
        <location evidence="1">Cell membrane</location>
        <topology evidence="1">Multi-pass membrane protein</topology>
    </subcellularLocation>
    <subcellularLocation>
        <location evidence="7">Membrane</location>
        <topology evidence="7">Multi-pass membrane protein</topology>
    </subcellularLocation>
</comment>
<dbReference type="InterPro" id="IPR003918">
    <property type="entry name" value="NADH_UbQ_OxRdtase"/>
</dbReference>
<evidence type="ECO:0000256" key="8">
    <source>
        <dbReference type="SAM" id="Phobius"/>
    </source>
</evidence>
<dbReference type="InterPro" id="IPR052175">
    <property type="entry name" value="ComplexI-like_HydComp"/>
</dbReference>
<organism evidence="10 11">
    <name type="scientific">Variovorax boronicumulans</name>
    <dbReference type="NCBI Taxonomy" id="436515"/>
    <lineage>
        <taxon>Bacteria</taxon>
        <taxon>Pseudomonadati</taxon>
        <taxon>Pseudomonadota</taxon>
        <taxon>Betaproteobacteria</taxon>
        <taxon>Burkholderiales</taxon>
        <taxon>Comamonadaceae</taxon>
        <taxon>Variovorax</taxon>
    </lineage>
</organism>
<dbReference type="GO" id="GO:0008137">
    <property type="term" value="F:NADH dehydrogenase (ubiquinone) activity"/>
    <property type="evidence" value="ECO:0007669"/>
    <property type="project" value="InterPro"/>
</dbReference>
<evidence type="ECO:0000256" key="6">
    <source>
        <dbReference type="ARBA" id="ARBA00023136"/>
    </source>
</evidence>
<comment type="caution">
    <text evidence="10">The sequence shown here is derived from an EMBL/GenBank/DDBJ whole genome shotgun (WGS) entry which is preliminary data.</text>
</comment>
<gene>
    <name evidence="10" type="ORF">J2W25_003011</name>
</gene>
<dbReference type="Pfam" id="PF00361">
    <property type="entry name" value="Proton_antipo_M"/>
    <property type="match status" value="1"/>
</dbReference>
<sequence>MAMQRVLSWGPDSGAIMTALNAAVFILLVGAAACLLPLRKTTQAGIGLVSQALASGAVWCVAVPILAGSAPVVGELAWAYPVGTLRVRLDALGAFFLIWSLPMTLLGGLYAVGYLKPYFRSTRHLGLHYALLNLTSLSFVVVYTADHALIFLLGWETAALAAWLLVIWDYTNQKVRFAGFNYLVSTHIGLIFLVAAFMVLYTHSGSWDLGSFGQWLRASAGSERNLVFLLLIASFGLKSAFFPFHSWLPRAHAAAPAHVSALMSGVIHKAGLYALVRFIFLIGKPDEWMGWFLIGFSALSAVVGALYTVGQRDLKRLLGYSSTENVGIAGIGFGVGCLGLSWGNASLVAIGFAGGLLHVLNHAFFKCQLFYAAGAVYQATHTVDMERLGGLSRLMPWTSLSFLLGGVAIAALPPLNGFASEFVIYSGLFTEAPIGAGAKVVLCVVGALLAFVGAVSALSITRAFGVVFLGTRRDHGALPPTEVSRWMLAPMGIHAVGVIALGVFPLLGFKLVQGSTVIALGSLPRSAIHVLTPIATTLTWIGMVSGALVLAIELLIWLRSRTISQPTTTHVTWGCGYPAINPRMQYTGSSFSADFSARFRSVMMMLRRQKAPTGYFPDESYLITDCVDAVERRIFSVINHGDASAGELSDRLHEDDPRVAFAVALLGIVVIAALLVLTSGPLP</sequence>
<dbReference type="PROSITE" id="PS51257">
    <property type="entry name" value="PROKAR_LIPOPROTEIN"/>
    <property type="match status" value="1"/>
</dbReference>
<evidence type="ECO:0000256" key="3">
    <source>
        <dbReference type="ARBA" id="ARBA00022692"/>
    </source>
</evidence>
<keyword evidence="4 8" id="KW-1133">Transmembrane helix</keyword>
<dbReference type="InterPro" id="IPR001750">
    <property type="entry name" value="ND/Mrp_TM"/>
</dbReference>
<keyword evidence="2" id="KW-1003">Cell membrane</keyword>
<feature type="transmembrane region" description="Helical" evidence="8">
    <location>
        <begin position="527"/>
        <end position="558"/>
    </location>
</feature>
<name>A0AAW8DXK6_9BURK</name>
<dbReference type="EMBL" id="JAUSRR010000005">
    <property type="protein sequence ID" value="MDP9923979.1"/>
    <property type="molecule type" value="Genomic_DNA"/>
</dbReference>
<dbReference type="GO" id="GO:0005886">
    <property type="term" value="C:plasma membrane"/>
    <property type="evidence" value="ECO:0007669"/>
    <property type="project" value="UniProtKB-SubCell"/>
</dbReference>
<feature type="transmembrane region" description="Helical" evidence="8">
    <location>
        <begin position="486"/>
        <end position="507"/>
    </location>
</feature>
<feature type="transmembrane region" description="Helical" evidence="8">
    <location>
        <begin position="436"/>
        <end position="465"/>
    </location>
</feature>
<evidence type="ECO:0000256" key="2">
    <source>
        <dbReference type="ARBA" id="ARBA00022475"/>
    </source>
</evidence>
<feature type="transmembrane region" description="Helical" evidence="8">
    <location>
        <begin position="394"/>
        <end position="416"/>
    </location>
</feature>
<evidence type="ECO:0000256" key="4">
    <source>
        <dbReference type="ARBA" id="ARBA00022989"/>
    </source>
</evidence>